<evidence type="ECO:0000313" key="11">
    <source>
        <dbReference type="Proteomes" id="UP000322876"/>
    </source>
</evidence>
<feature type="domain" description="Pterin-binding" evidence="9">
    <location>
        <begin position="104"/>
        <end position="356"/>
    </location>
</feature>
<name>A0A5A8F7V2_9BACT</name>
<dbReference type="GO" id="GO:0005829">
    <property type="term" value="C:cytosol"/>
    <property type="evidence" value="ECO:0007669"/>
    <property type="project" value="TreeGrafter"/>
</dbReference>
<dbReference type="PANTHER" id="PTHR20941">
    <property type="entry name" value="FOLATE SYNTHESIS PROTEINS"/>
    <property type="match status" value="1"/>
</dbReference>
<keyword evidence="7" id="KW-0460">Magnesium</keyword>
<dbReference type="AlphaFoldDB" id="A0A5A8F7V2"/>
<evidence type="ECO:0000256" key="2">
    <source>
        <dbReference type="ARBA" id="ARBA00001946"/>
    </source>
</evidence>
<dbReference type="PROSITE" id="PS50972">
    <property type="entry name" value="PTERIN_BINDING"/>
    <property type="match status" value="1"/>
</dbReference>
<keyword evidence="11" id="KW-1185">Reference proteome</keyword>
<evidence type="ECO:0000256" key="1">
    <source>
        <dbReference type="ARBA" id="ARBA00000012"/>
    </source>
</evidence>
<dbReference type="GO" id="GO:0004156">
    <property type="term" value="F:dihydropteroate synthase activity"/>
    <property type="evidence" value="ECO:0007669"/>
    <property type="project" value="UniProtKB-EC"/>
</dbReference>
<dbReference type="GO" id="GO:0046654">
    <property type="term" value="P:tetrahydrofolate biosynthetic process"/>
    <property type="evidence" value="ECO:0007669"/>
    <property type="project" value="TreeGrafter"/>
</dbReference>
<keyword evidence="5 10" id="KW-0808">Transferase</keyword>
<dbReference type="InterPro" id="IPR011005">
    <property type="entry name" value="Dihydropteroate_synth-like_sf"/>
</dbReference>
<evidence type="ECO:0000313" key="10">
    <source>
        <dbReference type="EMBL" id="KAA0258267.1"/>
    </source>
</evidence>
<evidence type="ECO:0000256" key="4">
    <source>
        <dbReference type="ARBA" id="ARBA00012458"/>
    </source>
</evidence>
<evidence type="ECO:0000256" key="7">
    <source>
        <dbReference type="ARBA" id="ARBA00022842"/>
    </source>
</evidence>
<dbReference type="InterPro" id="IPR000489">
    <property type="entry name" value="Pterin-binding_dom"/>
</dbReference>
<sequence length="368" mass="41044">MYEKGIDFCIKIKDLSPGQANIIKQDALSVGADAAVCKGTVSCKVDKTDVLILSNKNSLKKLISKLKKQPLALKDLAGCLREEIVRKDKDFLKLRDRDLKLDKPVVMGILNVTPDSFSDGGKYVREKEIIERLNYFNKHNVPIVDIGGESTRPGSDPVDAEEEFKRIEFAVKEALNMGFIVSIDTYKSLVAQKCLEMGAHLINDISGFRFDPDMPRVCADYKSAVCLMHIKGTPKDMQKNPTYENILEEIKCYLEESIELALNAGIEDESIIIDPGFGFGKTLVDNYIILKYLKEFKDLGYPLLVGVSRKSMIGNVLDKGVDERLVGTKVIETIAAINGADIIRTHDVAELNDVIKLCDFYNKVELNA</sequence>
<dbReference type="Pfam" id="PF00809">
    <property type="entry name" value="Pterin_bind"/>
    <property type="match status" value="1"/>
</dbReference>
<evidence type="ECO:0000259" key="9">
    <source>
        <dbReference type="PROSITE" id="PS50972"/>
    </source>
</evidence>
<dbReference type="SUPFAM" id="SSF51717">
    <property type="entry name" value="Dihydropteroate synthetase-like"/>
    <property type="match status" value="1"/>
</dbReference>
<keyword evidence="6" id="KW-0479">Metal-binding</keyword>
<evidence type="ECO:0000256" key="8">
    <source>
        <dbReference type="ARBA" id="ARBA00022909"/>
    </source>
</evidence>
<dbReference type="EC" id="2.5.1.15" evidence="4"/>
<evidence type="ECO:0000256" key="5">
    <source>
        <dbReference type="ARBA" id="ARBA00022679"/>
    </source>
</evidence>
<dbReference type="Gene3D" id="3.20.20.20">
    <property type="entry name" value="Dihydropteroate synthase-like"/>
    <property type="match status" value="1"/>
</dbReference>
<organism evidence="10 11">
    <name type="scientific">Deferribacter autotrophicus</name>
    <dbReference type="NCBI Taxonomy" id="500465"/>
    <lineage>
        <taxon>Bacteria</taxon>
        <taxon>Pseudomonadati</taxon>
        <taxon>Deferribacterota</taxon>
        <taxon>Deferribacteres</taxon>
        <taxon>Deferribacterales</taxon>
        <taxon>Deferribacteraceae</taxon>
        <taxon>Deferribacter</taxon>
    </lineage>
</organism>
<dbReference type="InterPro" id="IPR006390">
    <property type="entry name" value="DHP_synth_dom"/>
</dbReference>
<dbReference type="InterPro" id="IPR045031">
    <property type="entry name" value="DHP_synth-like"/>
</dbReference>
<dbReference type="CDD" id="cd00739">
    <property type="entry name" value="DHPS"/>
    <property type="match status" value="1"/>
</dbReference>
<dbReference type="GO" id="GO:0046872">
    <property type="term" value="F:metal ion binding"/>
    <property type="evidence" value="ECO:0007669"/>
    <property type="project" value="UniProtKB-KW"/>
</dbReference>
<keyword evidence="8" id="KW-0289">Folate biosynthesis</keyword>
<dbReference type="PROSITE" id="PS00792">
    <property type="entry name" value="DHPS_1"/>
    <property type="match status" value="1"/>
</dbReference>
<accession>A0A5A8F7V2</accession>
<dbReference type="NCBIfam" id="TIGR01496">
    <property type="entry name" value="DHPS"/>
    <property type="match status" value="1"/>
</dbReference>
<protein>
    <recommendedName>
        <fullName evidence="4">dihydropteroate synthase</fullName>
        <ecNumber evidence="4">2.5.1.15</ecNumber>
    </recommendedName>
</protein>
<dbReference type="OrthoDB" id="9811744at2"/>
<dbReference type="EMBL" id="VFJB01000005">
    <property type="protein sequence ID" value="KAA0258267.1"/>
    <property type="molecule type" value="Genomic_DNA"/>
</dbReference>
<comment type="caution">
    <text evidence="10">The sequence shown here is derived from an EMBL/GenBank/DDBJ whole genome shotgun (WGS) entry which is preliminary data.</text>
</comment>
<dbReference type="GO" id="GO:0046656">
    <property type="term" value="P:folic acid biosynthetic process"/>
    <property type="evidence" value="ECO:0007669"/>
    <property type="project" value="UniProtKB-KW"/>
</dbReference>
<evidence type="ECO:0000256" key="3">
    <source>
        <dbReference type="ARBA" id="ARBA00004763"/>
    </source>
</evidence>
<evidence type="ECO:0000256" key="6">
    <source>
        <dbReference type="ARBA" id="ARBA00022723"/>
    </source>
</evidence>
<gene>
    <name evidence="10" type="primary">folP</name>
    <name evidence="10" type="ORF">FHQ18_07250</name>
</gene>
<comment type="catalytic activity">
    <reaction evidence="1">
        <text>(7,8-dihydropterin-6-yl)methyl diphosphate + 4-aminobenzoate = 7,8-dihydropteroate + diphosphate</text>
        <dbReference type="Rhea" id="RHEA:19949"/>
        <dbReference type="ChEBI" id="CHEBI:17836"/>
        <dbReference type="ChEBI" id="CHEBI:17839"/>
        <dbReference type="ChEBI" id="CHEBI:33019"/>
        <dbReference type="ChEBI" id="CHEBI:72950"/>
        <dbReference type="EC" id="2.5.1.15"/>
    </reaction>
</comment>
<comment type="cofactor">
    <cofactor evidence="2">
        <name>Mg(2+)</name>
        <dbReference type="ChEBI" id="CHEBI:18420"/>
    </cofactor>
</comment>
<dbReference type="PANTHER" id="PTHR20941:SF1">
    <property type="entry name" value="FOLIC ACID SYNTHESIS PROTEIN FOL1"/>
    <property type="match status" value="1"/>
</dbReference>
<reference evidence="10 11" key="1">
    <citation type="submission" date="2019-06" db="EMBL/GenBank/DDBJ databases">
        <title>Genomic insights into carbon and energy metabolism of Deferribacter autotrophicus revealed new metabolic traits in the phylum Deferribacteres.</title>
        <authorList>
            <person name="Slobodkin A.I."/>
            <person name="Slobodkina G.B."/>
            <person name="Allioux M."/>
            <person name="Alain K."/>
            <person name="Jebbar M."/>
            <person name="Shadrin V."/>
            <person name="Kublanov I.V."/>
            <person name="Toshchakov S.V."/>
            <person name="Bonch-Osmolovskaya E.A."/>
        </authorList>
    </citation>
    <scope>NUCLEOTIDE SEQUENCE [LARGE SCALE GENOMIC DNA]</scope>
    <source>
        <strain evidence="10 11">SL50</strain>
    </source>
</reference>
<proteinExistence type="predicted"/>
<dbReference type="Proteomes" id="UP000322876">
    <property type="component" value="Unassembled WGS sequence"/>
</dbReference>
<comment type="pathway">
    <text evidence="3">Cofactor biosynthesis; tetrahydrofolate biosynthesis; 7,8-dihydrofolate from 2-amino-4-hydroxy-6-hydroxymethyl-7,8-dihydropteridine diphosphate and 4-aminobenzoate: step 1/2.</text>
</comment>